<evidence type="ECO:0000313" key="7">
    <source>
        <dbReference type="Proteomes" id="UP000500938"/>
    </source>
</evidence>
<dbReference type="Pfam" id="PF13637">
    <property type="entry name" value="Ank_4"/>
    <property type="match status" value="1"/>
</dbReference>
<evidence type="ECO:0000256" key="4">
    <source>
        <dbReference type="SAM" id="MobiDB-lite"/>
    </source>
</evidence>
<dbReference type="Proteomes" id="UP000500938">
    <property type="component" value="Chromosome"/>
</dbReference>
<keyword evidence="5" id="KW-0732">Signal</keyword>
<feature type="signal peptide" evidence="5">
    <location>
        <begin position="1"/>
        <end position="27"/>
    </location>
</feature>
<dbReference type="Gene3D" id="1.25.40.20">
    <property type="entry name" value="Ankyrin repeat-containing domain"/>
    <property type="match status" value="4"/>
</dbReference>
<gene>
    <name evidence="6" type="ORF">HKW67_02835</name>
</gene>
<feature type="repeat" description="ANK" evidence="3">
    <location>
        <begin position="560"/>
        <end position="592"/>
    </location>
</feature>
<feature type="repeat" description="ANK" evidence="3">
    <location>
        <begin position="99"/>
        <end position="131"/>
    </location>
</feature>
<feature type="repeat" description="ANK" evidence="3">
    <location>
        <begin position="32"/>
        <end position="64"/>
    </location>
</feature>
<accession>A0A6M4IIS7</accession>
<protein>
    <submittedName>
        <fullName evidence="6">Uncharacterized protein</fullName>
    </submittedName>
</protein>
<dbReference type="Pfam" id="PF12796">
    <property type="entry name" value="Ank_2"/>
    <property type="match status" value="3"/>
</dbReference>
<feature type="repeat" description="ANK" evidence="3">
    <location>
        <begin position="342"/>
        <end position="374"/>
    </location>
</feature>
<feature type="compositionally biased region" description="Low complexity" evidence="4">
    <location>
        <begin position="490"/>
        <end position="501"/>
    </location>
</feature>
<name>A0A6M4IIS7_9BACT</name>
<dbReference type="PROSITE" id="PS50088">
    <property type="entry name" value="ANK_REPEAT"/>
    <property type="match status" value="8"/>
</dbReference>
<dbReference type="InterPro" id="IPR050663">
    <property type="entry name" value="Ankyrin-SOCS_Box"/>
</dbReference>
<dbReference type="SMART" id="SM00248">
    <property type="entry name" value="ANK"/>
    <property type="match status" value="10"/>
</dbReference>
<dbReference type="GO" id="GO:0045944">
    <property type="term" value="P:positive regulation of transcription by RNA polymerase II"/>
    <property type="evidence" value="ECO:0007669"/>
    <property type="project" value="TreeGrafter"/>
</dbReference>
<dbReference type="PANTHER" id="PTHR24193">
    <property type="entry name" value="ANKYRIN REPEAT PROTEIN"/>
    <property type="match status" value="1"/>
</dbReference>
<evidence type="ECO:0000256" key="3">
    <source>
        <dbReference type="PROSITE-ProRule" id="PRU00023"/>
    </source>
</evidence>
<evidence type="ECO:0000256" key="5">
    <source>
        <dbReference type="SAM" id="SignalP"/>
    </source>
</evidence>
<evidence type="ECO:0000256" key="1">
    <source>
        <dbReference type="ARBA" id="ARBA00022737"/>
    </source>
</evidence>
<organism evidence="6 7">
    <name type="scientific">Gemmatimonas groenlandica</name>
    <dbReference type="NCBI Taxonomy" id="2732249"/>
    <lineage>
        <taxon>Bacteria</taxon>
        <taxon>Pseudomonadati</taxon>
        <taxon>Gemmatimonadota</taxon>
        <taxon>Gemmatimonadia</taxon>
        <taxon>Gemmatimonadales</taxon>
        <taxon>Gemmatimonadaceae</taxon>
        <taxon>Gemmatimonas</taxon>
    </lineage>
</organism>
<dbReference type="PROSITE" id="PS50297">
    <property type="entry name" value="ANK_REP_REGION"/>
    <property type="match status" value="7"/>
</dbReference>
<proteinExistence type="predicted"/>
<feature type="chain" id="PRO_5026869682" evidence="5">
    <location>
        <begin position="28"/>
        <end position="632"/>
    </location>
</feature>
<dbReference type="GO" id="GO:0000976">
    <property type="term" value="F:transcription cis-regulatory region binding"/>
    <property type="evidence" value="ECO:0007669"/>
    <property type="project" value="TreeGrafter"/>
</dbReference>
<dbReference type="PANTHER" id="PTHR24193:SF121">
    <property type="entry name" value="ADA2A-CONTAINING COMPLEX COMPONENT 3, ISOFORM D"/>
    <property type="match status" value="1"/>
</dbReference>
<feature type="repeat" description="ANK" evidence="3">
    <location>
        <begin position="133"/>
        <end position="165"/>
    </location>
</feature>
<keyword evidence="1" id="KW-0677">Repeat</keyword>
<feature type="repeat" description="ANK" evidence="3">
    <location>
        <begin position="167"/>
        <end position="199"/>
    </location>
</feature>
<feature type="region of interest" description="Disordered" evidence="4">
    <location>
        <begin position="271"/>
        <end position="296"/>
    </location>
</feature>
<feature type="repeat" description="ANK" evidence="3">
    <location>
        <begin position="308"/>
        <end position="340"/>
    </location>
</feature>
<dbReference type="KEGG" id="ggr:HKW67_02835"/>
<dbReference type="SUPFAM" id="SSF48403">
    <property type="entry name" value="Ankyrin repeat"/>
    <property type="match status" value="2"/>
</dbReference>
<feature type="region of interest" description="Disordered" evidence="4">
    <location>
        <begin position="478"/>
        <end position="505"/>
    </location>
</feature>
<keyword evidence="7" id="KW-1185">Reference proteome</keyword>
<feature type="repeat" description="ANK" evidence="3">
    <location>
        <begin position="65"/>
        <end position="97"/>
    </location>
</feature>
<reference evidence="6 7" key="1">
    <citation type="submission" date="2020-05" db="EMBL/GenBank/DDBJ databases">
        <title>Complete genome sequence of Gemmatimonas greenlandica TET16.</title>
        <authorList>
            <person name="Zeng Y."/>
        </authorList>
    </citation>
    <scope>NUCLEOTIDE SEQUENCE [LARGE SCALE GENOMIC DNA]</scope>
    <source>
        <strain evidence="6 7">TET16</strain>
    </source>
</reference>
<dbReference type="AlphaFoldDB" id="A0A6M4IIS7"/>
<dbReference type="RefSeq" id="WP_171223956.1">
    <property type="nucleotide sequence ID" value="NZ_CP053085.1"/>
</dbReference>
<dbReference type="InterPro" id="IPR002110">
    <property type="entry name" value="Ankyrin_rpt"/>
</dbReference>
<keyword evidence="2 3" id="KW-0040">ANK repeat</keyword>
<evidence type="ECO:0000256" key="2">
    <source>
        <dbReference type="ARBA" id="ARBA00023043"/>
    </source>
</evidence>
<evidence type="ECO:0000313" key="6">
    <source>
        <dbReference type="EMBL" id="QJR34530.1"/>
    </source>
</evidence>
<dbReference type="PRINTS" id="PR01415">
    <property type="entry name" value="ANKYRIN"/>
</dbReference>
<dbReference type="EMBL" id="CP053085">
    <property type="protein sequence ID" value="QJR34530.1"/>
    <property type="molecule type" value="Genomic_DNA"/>
</dbReference>
<dbReference type="InterPro" id="IPR036770">
    <property type="entry name" value="Ankyrin_rpt-contain_sf"/>
</dbReference>
<sequence>MPKSGLRSGYRLAVIASVLGASLALGAARMPTDESPVADAVMRGDSARVRVLIKQGLDVNAAQADGMTALHWAAQRGDAGGAQMLMYAGARVDAVTRNGNYTPLHLAARNGRAAAVKALLAAGADVNAVTTTGAVTALHFASSNGDAATVTALLDKGAPVDTREGAWGQTPLMWAASGNRLAALDILIKRGANLELASKIEDISAKEKAERAMLVQRGRRVAAMKAADAAPTVAAAGPGVAAGAGPAAAAATAVPATPRVAVAVPAPAAAAPAAPGAPVKRDSAPTPPPQTGFNNRGPTYGDLIGNKGGLTALLFAVRDGSDECVARLLEAGAKLNHVSEGDHTSPLLMATINGRFDMAKMLLEKGADVKLQSDAGATPLYATINVQWAAKSLYPQPTAQLQQTTSYLDLMESFLKAGADVNVRLKKHLWFMSYNFDLLGVNTVGATAFWRAAYGTDVPAMKLLVKYGADITIPTIKPTGRLPGDDSGGDDAAAGGKDPSGLAPIPDGGPGVYPIHAATGVGYGEGFAANSHRHAPDAWMASAKYLIEELKVDVNMRDHNGYNAVHHAAARGDNELITYLASKGGDIMAISRRGQTTTDMANGPVQRIPPFLETVDLLVKMGAKNSNKCKSC</sequence>